<sequence length="219" mass="23770">MMHAIYPAPAHPFRYELNKEFHFAAAHYIPAEAAGRCSRVHGHTYYCNVTVGGDRLDECGFLVNFSEIKKLVQDRFDHRLLNEDELFGGPARLPNGGEAAEAVVQGSKAAEAMRHGKADAARGAWAERAAAVEAAGEQGAASGAVRHGKADAAWQGSAAIADSALDPERFPTTEVVARTVWQLVQEELDRRGNGARCLQVFLRETPSSYVIYRPEAAHG</sequence>
<protein>
    <recommendedName>
        <fullName evidence="5">6-carboxy-5,6,7,8-tetrahydropterin synthase</fullName>
        <ecNumber evidence="4">4.1.2.50</ecNumber>
    </recommendedName>
    <alternativeName>
        <fullName evidence="9">Queuosine biosynthesis protein QueD</fullName>
    </alternativeName>
</protein>
<evidence type="ECO:0000313" key="12">
    <source>
        <dbReference type="Proteomes" id="UP000234789"/>
    </source>
</evidence>
<evidence type="ECO:0000256" key="10">
    <source>
        <dbReference type="ARBA" id="ARBA00048807"/>
    </source>
</evidence>
<proteinExistence type="inferred from homology"/>
<dbReference type="GO" id="GO:0070497">
    <property type="term" value="F:6-carboxytetrahydropterin synthase activity"/>
    <property type="evidence" value="ECO:0007669"/>
    <property type="project" value="UniProtKB-EC"/>
</dbReference>
<keyword evidence="7" id="KW-0862">Zinc</keyword>
<evidence type="ECO:0000256" key="1">
    <source>
        <dbReference type="ARBA" id="ARBA00001947"/>
    </source>
</evidence>
<dbReference type="InterPro" id="IPR038418">
    <property type="entry name" value="6-PTP_synth/QueD_sf"/>
</dbReference>
<dbReference type="Gene3D" id="3.30.479.10">
    <property type="entry name" value="6-pyruvoyl tetrahydropterin synthase/QueD"/>
    <property type="match status" value="1"/>
</dbReference>
<evidence type="ECO:0000256" key="7">
    <source>
        <dbReference type="ARBA" id="ARBA00022833"/>
    </source>
</evidence>
<comment type="catalytic activity">
    <reaction evidence="10">
        <text>7,8-dihydroneopterin 3'-triphosphate + H2O = 6-carboxy-5,6,7,8-tetrahydropterin + triphosphate + acetaldehyde + 2 H(+)</text>
        <dbReference type="Rhea" id="RHEA:27966"/>
        <dbReference type="ChEBI" id="CHEBI:15343"/>
        <dbReference type="ChEBI" id="CHEBI:15377"/>
        <dbReference type="ChEBI" id="CHEBI:15378"/>
        <dbReference type="ChEBI" id="CHEBI:18036"/>
        <dbReference type="ChEBI" id="CHEBI:58462"/>
        <dbReference type="ChEBI" id="CHEBI:61032"/>
        <dbReference type="EC" id="4.1.2.50"/>
    </reaction>
</comment>
<dbReference type="OrthoDB" id="9804698at2"/>
<name>A0A2N5N116_9BACL</name>
<evidence type="ECO:0000256" key="9">
    <source>
        <dbReference type="ARBA" id="ARBA00031449"/>
    </source>
</evidence>
<dbReference type="PANTHER" id="PTHR12589">
    <property type="entry name" value="PYRUVOYL TETRAHYDROBIOPTERIN SYNTHASE"/>
    <property type="match status" value="1"/>
</dbReference>
<dbReference type="SUPFAM" id="SSF55620">
    <property type="entry name" value="Tetrahydrobiopterin biosynthesis enzymes-like"/>
    <property type="match status" value="1"/>
</dbReference>
<evidence type="ECO:0000256" key="6">
    <source>
        <dbReference type="ARBA" id="ARBA00022723"/>
    </source>
</evidence>
<comment type="pathway">
    <text evidence="2">Purine metabolism; 7-cyano-7-deazaguanine biosynthesis.</text>
</comment>
<accession>A0A2N5N116</accession>
<dbReference type="PANTHER" id="PTHR12589:SF7">
    <property type="entry name" value="6-PYRUVOYL TETRAHYDROBIOPTERIN SYNTHASE"/>
    <property type="match status" value="1"/>
</dbReference>
<comment type="cofactor">
    <cofactor evidence="1">
        <name>Zn(2+)</name>
        <dbReference type="ChEBI" id="CHEBI:29105"/>
    </cofactor>
</comment>
<dbReference type="EC" id="4.1.2.50" evidence="4"/>
<evidence type="ECO:0000256" key="3">
    <source>
        <dbReference type="ARBA" id="ARBA00008900"/>
    </source>
</evidence>
<gene>
    <name evidence="11" type="ORF">B8V81_2462</name>
</gene>
<keyword evidence="8 11" id="KW-0456">Lyase</keyword>
<evidence type="ECO:0000256" key="4">
    <source>
        <dbReference type="ARBA" id="ARBA00012982"/>
    </source>
</evidence>
<dbReference type="GO" id="GO:0046872">
    <property type="term" value="F:metal ion binding"/>
    <property type="evidence" value="ECO:0007669"/>
    <property type="project" value="UniProtKB-KW"/>
</dbReference>
<keyword evidence="6" id="KW-0479">Metal-binding</keyword>
<dbReference type="EMBL" id="NFEZ01000004">
    <property type="protein sequence ID" value="PLT44031.1"/>
    <property type="molecule type" value="Genomic_DNA"/>
</dbReference>
<comment type="caution">
    <text evidence="11">The sequence shown here is derived from an EMBL/GenBank/DDBJ whole genome shotgun (WGS) entry which is preliminary data.</text>
</comment>
<dbReference type="RefSeq" id="WP_028597985.1">
    <property type="nucleotide sequence ID" value="NZ_BIMM01000134.1"/>
</dbReference>
<dbReference type="UniPathway" id="UPA00391"/>
<organism evidence="11 12">
    <name type="scientific">Paenibacillus pasadenensis</name>
    <dbReference type="NCBI Taxonomy" id="217090"/>
    <lineage>
        <taxon>Bacteria</taxon>
        <taxon>Bacillati</taxon>
        <taxon>Bacillota</taxon>
        <taxon>Bacilli</taxon>
        <taxon>Bacillales</taxon>
        <taxon>Paenibacillaceae</taxon>
        <taxon>Paenibacillus</taxon>
    </lineage>
</organism>
<dbReference type="InterPro" id="IPR007115">
    <property type="entry name" value="6-PTP_synth/QueD"/>
</dbReference>
<reference evidence="11 12" key="1">
    <citation type="submission" date="2017-05" db="EMBL/GenBank/DDBJ databases">
        <title>Functional genome analysis of Paenibacillus pasadenensis strain R16: insights on endophytic life style and antifungal activity.</title>
        <authorList>
            <person name="Passera A."/>
            <person name="Marcolungo L."/>
            <person name="Casati P."/>
            <person name="Brasca M."/>
            <person name="Quaglino F."/>
            <person name="Delledonne M."/>
        </authorList>
    </citation>
    <scope>NUCLEOTIDE SEQUENCE [LARGE SCALE GENOMIC DNA]</scope>
    <source>
        <strain evidence="11 12">R16</strain>
    </source>
</reference>
<dbReference type="Pfam" id="PF01242">
    <property type="entry name" value="PTPS"/>
    <property type="match status" value="1"/>
</dbReference>
<evidence type="ECO:0000256" key="5">
    <source>
        <dbReference type="ARBA" id="ARBA00018141"/>
    </source>
</evidence>
<evidence type="ECO:0000313" key="11">
    <source>
        <dbReference type="EMBL" id="PLT44031.1"/>
    </source>
</evidence>
<evidence type="ECO:0000256" key="2">
    <source>
        <dbReference type="ARBA" id="ARBA00005061"/>
    </source>
</evidence>
<dbReference type="AlphaFoldDB" id="A0A2N5N116"/>
<keyword evidence="12" id="KW-1185">Reference proteome</keyword>
<evidence type="ECO:0000256" key="8">
    <source>
        <dbReference type="ARBA" id="ARBA00023239"/>
    </source>
</evidence>
<comment type="similarity">
    <text evidence="3">Belongs to the PTPS family. QueD subfamily.</text>
</comment>
<dbReference type="Proteomes" id="UP000234789">
    <property type="component" value="Unassembled WGS sequence"/>
</dbReference>